<dbReference type="Gene3D" id="1.20.1250.20">
    <property type="entry name" value="MFS general substrate transporter like domains"/>
    <property type="match status" value="1"/>
</dbReference>
<dbReference type="InterPro" id="IPR036397">
    <property type="entry name" value="RNaseH_sf"/>
</dbReference>
<feature type="transmembrane region" description="Helical" evidence="5">
    <location>
        <begin position="69"/>
        <end position="90"/>
    </location>
</feature>
<accession>A0ABS2XWB7</accession>
<protein>
    <submittedName>
        <fullName evidence="6">ORCT protein</fullName>
    </submittedName>
</protein>
<dbReference type="Gene3D" id="3.30.420.10">
    <property type="entry name" value="Ribonuclease H-like superfamily/Ribonuclease H"/>
    <property type="match status" value="1"/>
</dbReference>
<evidence type="ECO:0000256" key="2">
    <source>
        <dbReference type="ARBA" id="ARBA00022692"/>
    </source>
</evidence>
<proteinExistence type="predicted"/>
<evidence type="ECO:0000256" key="4">
    <source>
        <dbReference type="ARBA" id="ARBA00023136"/>
    </source>
</evidence>
<keyword evidence="2 5" id="KW-0812">Transmembrane</keyword>
<sequence>MSAFIPHVIFHLITRLVGITCCGINISSFCLGVEWSVPKYCMWPPALLTFSSAIGMMLLSGIASPASDWLQFSLAIALPQIICLPIYFYIPESPRWLMTNKRFSKMMNTEREAKRTVKVWIYHELPDLDLGDIWIYLVENTSPYTASQMKAYKSTDSYKHFISGSVNNPIFWQLDRKSELFRSKPISSLNNIKYFSTNPCWFNTRSHKETQCRQSILASALTYCRISYIVGSGIAECPLILMPFLLSRFGSRPFSIVSLLSCLKYAKKHSGDSVAMWQKVLWTDKTKMKHFGLNAKRYVWHKHNTAHHQRTPPLL</sequence>
<dbReference type="Proteomes" id="UP001166093">
    <property type="component" value="Unassembled WGS sequence"/>
</dbReference>
<keyword evidence="4 5" id="KW-0472">Membrane</keyword>
<evidence type="ECO:0000313" key="7">
    <source>
        <dbReference type="Proteomes" id="UP001166093"/>
    </source>
</evidence>
<comment type="caution">
    <text evidence="6">The sequence shown here is derived from an EMBL/GenBank/DDBJ whole genome shotgun (WGS) entry which is preliminary data.</text>
</comment>
<dbReference type="PANTHER" id="PTHR24064">
    <property type="entry name" value="SOLUTE CARRIER FAMILY 22 MEMBER"/>
    <property type="match status" value="1"/>
</dbReference>
<organism evidence="6 7">
    <name type="scientific">Polyodon spathula</name>
    <name type="common">North American paddlefish</name>
    <name type="synonym">Squalus spathula</name>
    <dbReference type="NCBI Taxonomy" id="7913"/>
    <lineage>
        <taxon>Eukaryota</taxon>
        <taxon>Metazoa</taxon>
        <taxon>Chordata</taxon>
        <taxon>Craniata</taxon>
        <taxon>Vertebrata</taxon>
        <taxon>Euteleostomi</taxon>
        <taxon>Actinopterygii</taxon>
        <taxon>Chondrostei</taxon>
        <taxon>Acipenseriformes</taxon>
        <taxon>Polyodontidae</taxon>
        <taxon>Polyodon</taxon>
    </lineage>
</organism>
<gene>
    <name evidence="6" type="primary">Orct</name>
    <name evidence="6" type="ORF">GTO93_0007670</name>
</gene>
<feature type="non-terminal residue" evidence="6">
    <location>
        <position position="315"/>
    </location>
</feature>
<name>A0ABS2XWB7_POLSP</name>
<feature type="transmembrane region" description="Helical" evidence="5">
    <location>
        <begin position="12"/>
        <end position="33"/>
    </location>
</feature>
<comment type="subcellular location">
    <subcellularLocation>
        <location evidence="1">Membrane</location>
        <topology evidence="1">Multi-pass membrane protein</topology>
    </subcellularLocation>
</comment>
<keyword evidence="3 5" id="KW-1133">Transmembrane helix</keyword>
<dbReference type="EMBL" id="JAAWVQ010077914">
    <property type="protein sequence ID" value="MBN3278212.1"/>
    <property type="molecule type" value="Genomic_DNA"/>
</dbReference>
<feature type="transmembrane region" description="Helical" evidence="5">
    <location>
        <begin position="45"/>
        <end position="63"/>
    </location>
</feature>
<dbReference type="SUPFAM" id="SSF103473">
    <property type="entry name" value="MFS general substrate transporter"/>
    <property type="match status" value="1"/>
</dbReference>
<evidence type="ECO:0000256" key="5">
    <source>
        <dbReference type="SAM" id="Phobius"/>
    </source>
</evidence>
<evidence type="ECO:0000256" key="3">
    <source>
        <dbReference type="ARBA" id="ARBA00022989"/>
    </source>
</evidence>
<evidence type="ECO:0000256" key="1">
    <source>
        <dbReference type="ARBA" id="ARBA00004141"/>
    </source>
</evidence>
<dbReference type="InterPro" id="IPR036259">
    <property type="entry name" value="MFS_trans_sf"/>
</dbReference>
<keyword evidence="7" id="KW-1185">Reference proteome</keyword>
<reference evidence="6" key="1">
    <citation type="journal article" date="2021" name="Cell">
        <title>Tracing the genetic footprints of vertebrate landing in non-teleost ray-finned fishes.</title>
        <authorList>
            <person name="Bi X."/>
            <person name="Wang K."/>
            <person name="Yang L."/>
            <person name="Pan H."/>
            <person name="Jiang H."/>
            <person name="Wei Q."/>
            <person name="Fang M."/>
            <person name="Yu H."/>
            <person name="Zhu C."/>
            <person name="Cai Y."/>
            <person name="He Y."/>
            <person name="Gan X."/>
            <person name="Zeng H."/>
            <person name="Yu D."/>
            <person name="Zhu Y."/>
            <person name="Jiang H."/>
            <person name="Qiu Q."/>
            <person name="Yang H."/>
            <person name="Zhang Y.E."/>
            <person name="Wang W."/>
            <person name="Zhu M."/>
            <person name="He S."/>
            <person name="Zhang G."/>
        </authorList>
    </citation>
    <scope>NUCLEOTIDE SEQUENCE</scope>
    <source>
        <strain evidence="6">Pddl_001</strain>
    </source>
</reference>
<evidence type="ECO:0000313" key="6">
    <source>
        <dbReference type="EMBL" id="MBN3278212.1"/>
    </source>
</evidence>
<feature type="non-terminal residue" evidence="6">
    <location>
        <position position="1"/>
    </location>
</feature>